<accession>A0A3A3G1S6</accession>
<feature type="domain" description="CusB-like barrel-sandwich hybrid" evidence="7">
    <location>
        <begin position="131"/>
        <end position="251"/>
    </location>
</feature>
<evidence type="ECO:0000259" key="8">
    <source>
        <dbReference type="Pfam" id="PF25954"/>
    </source>
</evidence>
<evidence type="ECO:0000256" key="1">
    <source>
        <dbReference type="ARBA" id="ARBA00009477"/>
    </source>
</evidence>
<sequence length="506" mass="53409">MNRGLIAVALAAVSLGTASGYGLYRVIMTQGEDTSSREAGIGAPEKKVLYWHDPMVPGPRFDKPGKSPFMDMQLVPVYADEAGAAGDDGKVGINPRVQQNLGIRTTEVARKELAPVVSAVGSIAYNERDVVLIQARSNGFVEGLHVRAPLARVHKGQALAELYVPEWIAAQEEYLAARRVGGGTGLNGLAKAARQRMRLAGMSEDQIRTVEARGNVQPHQAVTAPVDGVVTELAAREGMTVAPGMSLFRLNGTGTVWLNADLPENMSVQVRAGTAVEAQVSSMPGMVFKGKVSELLPEIDPATRTRKARIELANASGELTPGMFATVSLASAPRAAVLAVPSEAVIQTGERQVVILMQEGGTFKPVDVQAGIEANGWTEIRKGVEAGQTVVVSGQFLIDSEASLKGTATRMNAVTQATHRTYRTEGKVEDISKEEATISHAPIPALKWGEMTMEFALPAGGMPKGIAVGDKVVFEFSMPKEGVYQITTISRATASGSGGRKAAGAS</sequence>
<organism evidence="10 11">
    <name type="scientific">Noviherbaspirillum saxi</name>
    <dbReference type="NCBI Taxonomy" id="2320863"/>
    <lineage>
        <taxon>Bacteria</taxon>
        <taxon>Pseudomonadati</taxon>
        <taxon>Pseudomonadota</taxon>
        <taxon>Betaproteobacteria</taxon>
        <taxon>Burkholderiales</taxon>
        <taxon>Oxalobacteraceae</taxon>
        <taxon>Noviherbaspirillum</taxon>
    </lineage>
</organism>
<protein>
    <submittedName>
        <fullName evidence="10">Efflux RND transporter periplasmic adaptor subunit</fullName>
    </submittedName>
</protein>
<dbReference type="InterPro" id="IPR058792">
    <property type="entry name" value="Beta-barrel_RND_2"/>
</dbReference>
<dbReference type="GO" id="GO:0030288">
    <property type="term" value="C:outer membrane-bounded periplasmic space"/>
    <property type="evidence" value="ECO:0007669"/>
    <property type="project" value="TreeGrafter"/>
</dbReference>
<dbReference type="Pfam" id="PF25919">
    <property type="entry name" value="BSH_CusB"/>
    <property type="match status" value="1"/>
</dbReference>
<dbReference type="AlphaFoldDB" id="A0A3A3G1S6"/>
<dbReference type="OrthoDB" id="9806939at2"/>
<dbReference type="GO" id="GO:0016020">
    <property type="term" value="C:membrane"/>
    <property type="evidence" value="ECO:0007669"/>
    <property type="project" value="InterPro"/>
</dbReference>
<proteinExistence type="inferred from homology"/>
<dbReference type="InterPro" id="IPR058791">
    <property type="entry name" value="3HB_CusB"/>
</dbReference>
<dbReference type="Proteomes" id="UP000265955">
    <property type="component" value="Unassembled WGS sequence"/>
</dbReference>
<dbReference type="Gene3D" id="2.40.30.170">
    <property type="match status" value="1"/>
</dbReference>
<evidence type="ECO:0000259" key="9">
    <source>
        <dbReference type="Pfam" id="PF25975"/>
    </source>
</evidence>
<dbReference type="InterPro" id="IPR058790">
    <property type="entry name" value="BSH_CusB"/>
</dbReference>
<evidence type="ECO:0000259" key="5">
    <source>
        <dbReference type="Pfam" id="PF19335"/>
    </source>
</evidence>
<feature type="domain" description="CusB-like three alpha-helical bundle" evidence="6">
    <location>
        <begin position="166"/>
        <end position="218"/>
    </location>
</feature>
<comment type="caution">
    <text evidence="10">The sequence shown here is derived from an EMBL/GenBank/DDBJ whole genome shotgun (WGS) entry which is preliminary data.</text>
</comment>
<dbReference type="GO" id="GO:0060003">
    <property type="term" value="P:copper ion export"/>
    <property type="evidence" value="ECO:0007669"/>
    <property type="project" value="TreeGrafter"/>
</dbReference>
<evidence type="ECO:0000259" key="6">
    <source>
        <dbReference type="Pfam" id="PF25869"/>
    </source>
</evidence>
<dbReference type="FunFam" id="2.40.420.20:FF:000003">
    <property type="entry name" value="Cation efflux system protein cusB"/>
    <property type="match status" value="1"/>
</dbReference>
<dbReference type="SUPFAM" id="SSF111369">
    <property type="entry name" value="HlyD-like secretion proteins"/>
    <property type="match status" value="1"/>
</dbReference>
<keyword evidence="2" id="KW-0813">Transport</keyword>
<dbReference type="InterPro" id="IPR042230">
    <property type="entry name" value="CusF_sf"/>
</dbReference>
<evidence type="ECO:0000256" key="3">
    <source>
        <dbReference type="ARBA" id="ARBA00022729"/>
    </source>
</evidence>
<dbReference type="GO" id="GO:0022857">
    <property type="term" value="F:transmembrane transporter activity"/>
    <property type="evidence" value="ECO:0007669"/>
    <property type="project" value="InterPro"/>
</dbReference>
<name>A0A3A3G1S6_9BURK</name>
<dbReference type="NCBIfam" id="TIGR01730">
    <property type="entry name" value="RND_mfp"/>
    <property type="match status" value="1"/>
</dbReference>
<dbReference type="Pfam" id="PF25954">
    <property type="entry name" value="Beta-barrel_RND_2"/>
    <property type="match status" value="1"/>
</dbReference>
<feature type="domain" description="Heavy metal binding" evidence="5">
    <location>
        <begin position="50"/>
        <end position="77"/>
    </location>
</feature>
<feature type="domain" description="CusB-like beta-barrel" evidence="8">
    <location>
        <begin position="255"/>
        <end position="332"/>
    </location>
</feature>
<dbReference type="PANTHER" id="PTHR30097">
    <property type="entry name" value="CATION EFFLUX SYSTEM PROTEIN CUSB"/>
    <property type="match status" value="1"/>
</dbReference>
<reference evidence="11" key="1">
    <citation type="submission" date="2018-09" db="EMBL/GenBank/DDBJ databases">
        <authorList>
            <person name="Zhu H."/>
        </authorList>
    </citation>
    <scope>NUCLEOTIDE SEQUENCE [LARGE SCALE GENOMIC DNA]</scope>
    <source>
        <strain evidence="11">K1R23-30</strain>
    </source>
</reference>
<dbReference type="GO" id="GO:0046914">
    <property type="term" value="F:transition metal ion binding"/>
    <property type="evidence" value="ECO:0007669"/>
    <property type="project" value="TreeGrafter"/>
</dbReference>
<dbReference type="RefSeq" id="WP_119771909.1">
    <property type="nucleotide sequence ID" value="NZ_QYUO01000003.1"/>
</dbReference>
<dbReference type="GO" id="GO:0015679">
    <property type="term" value="P:plasma membrane copper ion transport"/>
    <property type="evidence" value="ECO:0007669"/>
    <property type="project" value="TreeGrafter"/>
</dbReference>
<dbReference type="InterPro" id="IPR006143">
    <property type="entry name" value="RND_pump_MFP"/>
</dbReference>
<feature type="domain" description="CzcB-like C-terminal circularly permuted SH3-like" evidence="9">
    <location>
        <begin position="338"/>
        <end position="398"/>
    </location>
</feature>
<evidence type="ECO:0000256" key="2">
    <source>
        <dbReference type="ARBA" id="ARBA00022448"/>
    </source>
</evidence>
<comment type="similarity">
    <text evidence="1">Belongs to the membrane fusion protein (MFP) (TC 8.A.1) family.</text>
</comment>
<dbReference type="Pfam" id="PF11604">
    <property type="entry name" value="CusF_Ec"/>
    <property type="match status" value="1"/>
</dbReference>
<dbReference type="Gene3D" id="2.40.50.320">
    <property type="entry name" value="Copper binding periplasmic protein CusF"/>
    <property type="match status" value="1"/>
</dbReference>
<dbReference type="Pfam" id="PF25869">
    <property type="entry name" value="3HB_CusB"/>
    <property type="match status" value="1"/>
</dbReference>
<dbReference type="InterPro" id="IPR058649">
    <property type="entry name" value="CzcB_C"/>
</dbReference>
<dbReference type="Pfam" id="PF19335">
    <property type="entry name" value="HMBD"/>
    <property type="match status" value="1"/>
</dbReference>
<dbReference type="InterPro" id="IPR021647">
    <property type="entry name" value="CusF_Ec"/>
</dbReference>
<keyword evidence="4" id="KW-0406">Ion transport</keyword>
<dbReference type="FunFam" id="2.40.30.170:FF:000010">
    <property type="entry name" value="Efflux RND transporter periplasmic adaptor subunit"/>
    <property type="match status" value="1"/>
</dbReference>
<evidence type="ECO:0000313" key="11">
    <source>
        <dbReference type="Proteomes" id="UP000265955"/>
    </source>
</evidence>
<evidence type="ECO:0000259" key="7">
    <source>
        <dbReference type="Pfam" id="PF25919"/>
    </source>
</evidence>
<evidence type="ECO:0000313" key="10">
    <source>
        <dbReference type="EMBL" id="RJF92023.1"/>
    </source>
</evidence>
<dbReference type="Gene3D" id="6.10.140.730">
    <property type="match status" value="1"/>
</dbReference>
<gene>
    <name evidence="10" type="ORF">D3871_25525</name>
</gene>
<dbReference type="InterPro" id="IPR051909">
    <property type="entry name" value="MFP_Cation_Efflux"/>
</dbReference>
<dbReference type="Pfam" id="PF25975">
    <property type="entry name" value="CzcB_C"/>
    <property type="match status" value="1"/>
</dbReference>
<dbReference type="InterPro" id="IPR045800">
    <property type="entry name" value="HMBD"/>
</dbReference>
<keyword evidence="11" id="KW-1185">Reference proteome</keyword>
<dbReference type="EMBL" id="QYUO01000003">
    <property type="protein sequence ID" value="RJF92023.1"/>
    <property type="molecule type" value="Genomic_DNA"/>
</dbReference>
<evidence type="ECO:0000256" key="4">
    <source>
        <dbReference type="ARBA" id="ARBA00023065"/>
    </source>
</evidence>
<dbReference type="Gene3D" id="2.40.420.20">
    <property type="match status" value="1"/>
</dbReference>
<dbReference type="PANTHER" id="PTHR30097:SF15">
    <property type="entry name" value="CATION EFFLUX SYSTEM PROTEIN CUSB"/>
    <property type="match status" value="1"/>
</dbReference>
<keyword evidence="3" id="KW-0732">Signal</keyword>